<dbReference type="EMBL" id="OX465080">
    <property type="protein sequence ID" value="CAI9282691.1"/>
    <property type="molecule type" value="Genomic_DNA"/>
</dbReference>
<evidence type="ECO:0000313" key="3">
    <source>
        <dbReference type="Proteomes" id="UP001177003"/>
    </source>
</evidence>
<sequence length="133" mass="15058">MRSNKNRYDRMQTEGEQDVIQCESIIGTEVGNYATGCEIFSMLNRIEGVSKADTFPKQGGESKKPSDEETKKPDDESGEYKHKPKLIDSKGNEALGSKGKGKLVDDEDEEEEDLSERAKLKRKKRDQELDENL</sequence>
<gene>
    <name evidence="2" type="ORF">LSALG_LOCUS22317</name>
</gene>
<name>A0AA35YZ00_LACSI</name>
<feature type="region of interest" description="Disordered" evidence="1">
    <location>
        <begin position="51"/>
        <end position="133"/>
    </location>
</feature>
<evidence type="ECO:0000313" key="2">
    <source>
        <dbReference type="EMBL" id="CAI9282691.1"/>
    </source>
</evidence>
<dbReference type="Proteomes" id="UP001177003">
    <property type="component" value="Chromosome 4"/>
</dbReference>
<organism evidence="2 3">
    <name type="scientific">Lactuca saligna</name>
    <name type="common">Willowleaf lettuce</name>
    <dbReference type="NCBI Taxonomy" id="75948"/>
    <lineage>
        <taxon>Eukaryota</taxon>
        <taxon>Viridiplantae</taxon>
        <taxon>Streptophyta</taxon>
        <taxon>Embryophyta</taxon>
        <taxon>Tracheophyta</taxon>
        <taxon>Spermatophyta</taxon>
        <taxon>Magnoliopsida</taxon>
        <taxon>eudicotyledons</taxon>
        <taxon>Gunneridae</taxon>
        <taxon>Pentapetalae</taxon>
        <taxon>asterids</taxon>
        <taxon>campanulids</taxon>
        <taxon>Asterales</taxon>
        <taxon>Asteraceae</taxon>
        <taxon>Cichorioideae</taxon>
        <taxon>Cichorieae</taxon>
        <taxon>Lactucinae</taxon>
        <taxon>Lactuca</taxon>
    </lineage>
</organism>
<protein>
    <submittedName>
        <fullName evidence="2">Uncharacterized protein</fullName>
    </submittedName>
</protein>
<proteinExistence type="predicted"/>
<accession>A0AA35YZ00</accession>
<keyword evidence="3" id="KW-1185">Reference proteome</keyword>
<dbReference type="AlphaFoldDB" id="A0AA35YZ00"/>
<feature type="compositionally biased region" description="Acidic residues" evidence="1">
    <location>
        <begin position="105"/>
        <end position="114"/>
    </location>
</feature>
<evidence type="ECO:0000256" key="1">
    <source>
        <dbReference type="SAM" id="MobiDB-lite"/>
    </source>
</evidence>
<reference evidence="2" key="1">
    <citation type="submission" date="2023-04" db="EMBL/GenBank/DDBJ databases">
        <authorList>
            <person name="Vijverberg K."/>
            <person name="Xiong W."/>
            <person name="Schranz E."/>
        </authorList>
    </citation>
    <scope>NUCLEOTIDE SEQUENCE</scope>
</reference>
<feature type="compositionally biased region" description="Basic and acidic residues" evidence="1">
    <location>
        <begin position="60"/>
        <end position="91"/>
    </location>
</feature>